<dbReference type="EMBL" id="JAUHHV010000012">
    <property type="protein sequence ID" value="KAK1406208.1"/>
    <property type="molecule type" value="Genomic_DNA"/>
</dbReference>
<evidence type="ECO:0000256" key="1">
    <source>
        <dbReference type="SAM" id="MobiDB-lite"/>
    </source>
</evidence>
<dbReference type="Proteomes" id="UP001229421">
    <property type="component" value="Unassembled WGS sequence"/>
</dbReference>
<organism evidence="2 3">
    <name type="scientific">Tagetes erecta</name>
    <name type="common">African marigold</name>
    <dbReference type="NCBI Taxonomy" id="13708"/>
    <lineage>
        <taxon>Eukaryota</taxon>
        <taxon>Viridiplantae</taxon>
        <taxon>Streptophyta</taxon>
        <taxon>Embryophyta</taxon>
        <taxon>Tracheophyta</taxon>
        <taxon>Spermatophyta</taxon>
        <taxon>Magnoliopsida</taxon>
        <taxon>eudicotyledons</taxon>
        <taxon>Gunneridae</taxon>
        <taxon>Pentapetalae</taxon>
        <taxon>asterids</taxon>
        <taxon>campanulids</taxon>
        <taxon>Asterales</taxon>
        <taxon>Asteraceae</taxon>
        <taxon>Asteroideae</taxon>
        <taxon>Heliantheae alliance</taxon>
        <taxon>Tageteae</taxon>
        <taxon>Tagetes</taxon>
    </lineage>
</organism>
<feature type="region of interest" description="Disordered" evidence="1">
    <location>
        <begin position="30"/>
        <end position="49"/>
    </location>
</feature>
<feature type="compositionally biased region" description="Basic and acidic residues" evidence="1">
    <location>
        <begin position="40"/>
        <end position="49"/>
    </location>
</feature>
<gene>
    <name evidence="2" type="ORF">QVD17_41497</name>
</gene>
<evidence type="ECO:0000313" key="2">
    <source>
        <dbReference type="EMBL" id="KAK1406208.1"/>
    </source>
</evidence>
<dbReference type="PANTHER" id="PTHR33116:SF76">
    <property type="entry name" value="DUF4283 DOMAIN-CONTAINING PROTEIN"/>
    <property type="match status" value="1"/>
</dbReference>
<dbReference type="PANTHER" id="PTHR33116">
    <property type="entry name" value="REVERSE TRANSCRIPTASE ZINC-BINDING DOMAIN-CONTAINING PROTEIN-RELATED-RELATED"/>
    <property type="match status" value="1"/>
</dbReference>
<comment type="caution">
    <text evidence="2">The sequence shown here is derived from an EMBL/GenBank/DDBJ whole genome shotgun (WGS) entry which is preliminary data.</text>
</comment>
<dbReference type="AlphaFoldDB" id="A0AAD8JLX6"/>
<reference evidence="2" key="1">
    <citation type="journal article" date="2023" name="bioRxiv">
        <title>Improved chromosome-level genome assembly for marigold (Tagetes erecta).</title>
        <authorList>
            <person name="Jiang F."/>
            <person name="Yuan L."/>
            <person name="Wang S."/>
            <person name="Wang H."/>
            <person name="Xu D."/>
            <person name="Wang A."/>
            <person name="Fan W."/>
        </authorList>
    </citation>
    <scope>NUCLEOTIDE SEQUENCE</scope>
    <source>
        <strain evidence="2">WSJ</strain>
        <tissue evidence="2">Leaf</tissue>
    </source>
</reference>
<keyword evidence="3" id="KW-1185">Reference proteome</keyword>
<accession>A0AAD8JLX6</accession>
<name>A0AAD8JLX6_TARER</name>
<sequence>MAMDAAEKLSIGGGLASKVKNIDGIRGILKKSADQSTNEKGADLEKTSKEDGASYAQTLISEVPTRKDKMKVEVLGIRKWEKSLNPSDLDLRGLEVDIASRFKEASIDEERFLKQKSKVEWLAEGDNNTAFFHKSLKSRNHRSRIDVIMDGGGCIYEGENVQKAFVTHYENFLGVKGDISLTPTPDLFQKRLDLGIANLKIRPITDEEVRKAIGCGTSVRVIMRSLNDFTRMSGLVPSTPKSTIFFCNVPDHTRLAILNIIPFVEGSLPVKYLGVPLIASRLSYKDCKVLVEKMEGRITNWKNKWLSFAGRVQLIGSVLSALYIYWASVFILPKRVVADLEAKMRRFLWSQGSDSQGKAKVSWKSVCLPKTEGGLGMRRIGDMNTALMSHHIWSLLSKRKSLWVDWIYSYRLSNCQFWECNIPQNCCWSWRKILMIRPMVRQYFWVCPKNELV</sequence>
<protein>
    <submittedName>
        <fullName evidence="2">Uncharacterized protein</fullName>
    </submittedName>
</protein>
<evidence type="ECO:0000313" key="3">
    <source>
        <dbReference type="Proteomes" id="UP001229421"/>
    </source>
</evidence>
<proteinExistence type="predicted"/>